<feature type="transmembrane region" description="Helical" evidence="2">
    <location>
        <begin position="69"/>
        <end position="88"/>
    </location>
</feature>
<feature type="region of interest" description="Disordered" evidence="1">
    <location>
        <begin position="223"/>
        <end position="300"/>
    </location>
</feature>
<feature type="compositionally biased region" description="Gly residues" evidence="1">
    <location>
        <begin position="287"/>
        <end position="299"/>
    </location>
</feature>
<dbReference type="PATRIC" id="fig|29540.5.peg.2125"/>
<evidence type="ECO:0000259" key="3">
    <source>
        <dbReference type="Pfam" id="PF23600"/>
    </source>
</evidence>
<dbReference type="Pfam" id="PF23600">
    <property type="entry name" value="CdpA_N"/>
    <property type="match status" value="1"/>
</dbReference>
<feature type="compositionally biased region" description="Basic and acidic residues" evidence="1">
    <location>
        <begin position="265"/>
        <end position="280"/>
    </location>
</feature>
<comment type="caution">
    <text evidence="4">The sequence shown here is derived from an EMBL/GenBank/DDBJ whole genome shotgun (WGS) entry which is preliminary data.</text>
</comment>
<feature type="transmembrane region" description="Helical" evidence="2">
    <location>
        <begin position="136"/>
        <end position="156"/>
    </location>
</feature>
<sequence length="319" mass="34344">MAAERPTDGYLFDLYRRYIGEPESRTDVYLGFGLFLGGIGLAVVALILFLWSSTFSRSNPAYFTWVRPAYALGMLSLPAMILGVVVLLPSDRKVIGISGAGALVTLAATIGFLFAYPDNWNFMAERDYTVEVTATYAVGLAGITASTGAALVAHYLELARQTEAVDAGDEDETETEDDPEFTDADIERDIDAAMEDVELSWGGVKKTEHKRLNFSKNEFDGVSVDTNVGTKTTRSSGVDDQVAGLKGLKGGETKTTTSQSTVDDQTAKLKELREQQREDEQSAESGQHGGIGTGAGAGDGLFSPLTALLERVRSAVRRE</sequence>
<feature type="compositionally biased region" description="Polar residues" evidence="1">
    <location>
        <begin position="224"/>
        <end position="238"/>
    </location>
</feature>
<gene>
    <name evidence="4" type="ORF">C481_10455</name>
</gene>
<keyword evidence="5" id="KW-1185">Reference proteome</keyword>
<dbReference type="OrthoDB" id="157486at2157"/>
<proteinExistence type="predicted"/>
<dbReference type="RefSeq" id="WP_006109128.1">
    <property type="nucleotide sequence ID" value="NZ_AOIO01000026.1"/>
</dbReference>
<feature type="transmembrane region" description="Helical" evidence="2">
    <location>
        <begin position="95"/>
        <end position="116"/>
    </location>
</feature>
<evidence type="ECO:0000313" key="5">
    <source>
        <dbReference type="Proteomes" id="UP000011554"/>
    </source>
</evidence>
<evidence type="ECO:0000313" key="4">
    <source>
        <dbReference type="EMBL" id="ELZ01281.1"/>
    </source>
</evidence>
<keyword evidence="2" id="KW-0472">Membrane</keyword>
<protein>
    <submittedName>
        <fullName evidence="4">Permease</fullName>
    </submittedName>
</protein>
<evidence type="ECO:0000256" key="1">
    <source>
        <dbReference type="SAM" id="MobiDB-lite"/>
    </source>
</evidence>
<name>M0ARD2_NATA1</name>
<reference evidence="4 5" key="1">
    <citation type="journal article" date="2014" name="PLoS Genet.">
        <title>Phylogenetically driven sequencing of extremely halophilic archaea reveals strategies for static and dynamic osmo-response.</title>
        <authorList>
            <person name="Becker E.A."/>
            <person name="Seitzer P.M."/>
            <person name="Tritt A."/>
            <person name="Larsen D."/>
            <person name="Krusor M."/>
            <person name="Yao A.I."/>
            <person name="Wu D."/>
            <person name="Madern D."/>
            <person name="Eisen J.A."/>
            <person name="Darling A.E."/>
            <person name="Facciotti M.T."/>
        </authorList>
    </citation>
    <scope>NUCLEOTIDE SEQUENCE [LARGE SCALE GENOMIC DNA]</scope>
    <source>
        <strain evidence="4 5">DSM 12278</strain>
    </source>
</reference>
<dbReference type="AlphaFoldDB" id="M0ARD2"/>
<dbReference type="eggNOG" id="arCOG02827">
    <property type="taxonomic scope" value="Archaea"/>
</dbReference>
<feature type="transmembrane region" description="Helical" evidence="2">
    <location>
        <begin position="28"/>
        <end position="49"/>
    </location>
</feature>
<feature type="compositionally biased region" description="Low complexity" evidence="1">
    <location>
        <begin position="253"/>
        <end position="264"/>
    </location>
</feature>
<accession>M0ARD2</accession>
<evidence type="ECO:0000256" key="2">
    <source>
        <dbReference type="SAM" id="Phobius"/>
    </source>
</evidence>
<dbReference type="STRING" id="29540.C481_10455"/>
<dbReference type="Proteomes" id="UP000011554">
    <property type="component" value="Unassembled WGS sequence"/>
</dbReference>
<keyword evidence="2" id="KW-0812">Transmembrane</keyword>
<keyword evidence="2" id="KW-1133">Transmembrane helix</keyword>
<dbReference type="InterPro" id="IPR055563">
    <property type="entry name" value="CdpA_N"/>
</dbReference>
<feature type="domain" description="Cell division protein A N-terminal" evidence="3">
    <location>
        <begin position="10"/>
        <end position="157"/>
    </location>
</feature>
<dbReference type="EMBL" id="AOIO01000026">
    <property type="protein sequence ID" value="ELZ01281.1"/>
    <property type="molecule type" value="Genomic_DNA"/>
</dbReference>
<organism evidence="4 5">
    <name type="scientific">Natrialba asiatica (strain ATCC 700177 / DSM 12278 / JCM 9576 / FERM P-10747 / NBRC 102637 / 172P1)</name>
    <dbReference type="NCBI Taxonomy" id="29540"/>
    <lineage>
        <taxon>Archaea</taxon>
        <taxon>Methanobacteriati</taxon>
        <taxon>Methanobacteriota</taxon>
        <taxon>Stenosarchaea group</taxon>
        <taxon>Halobacteria</taxon>
        <taxon>Halobacteriales</taxon>
        <taxon>Natrialbaceae</taxon>
        <taxon>Natrialba</taxon>
    </lineage>
</organism>